<keyword evidence="1" id="KW-0732">Signal</keyword>
<dbReference type="AlphaFoldDB" id="A0AAN9AL57"/>
<dbReference type="PROSITE" id="PS51257">
    <property type="entry name" value="PROKAR_LIPOPROTEIN"/>
    <property type="match status" value="1"/>
</dbReference>
<comment type="caution">
    <text evidence="2">The sequence shown here is derived from an EMBL/GenBank/DDBJ whole genome shotgun (WGS) entry which is preliminary data.</text>
</comment>
<evidence type="ECO:0000313" key="3">
    <source>
        <dbReference type="Proteomes" id="UP001374579"/>
    </source>
</evidence>
<organism evidence="2 3">
    <name type="scientific">Littorina saxatilis</name>
    <dbReference type="NCBI Taxonomy" id="31220"/>
    <lineage>
        <taxon>Eukaryota</taxon>
        <taxon>Metazoa</taxon>
        <taxon>Spiralia</taxon>
        <taxon>Lophotrochozoa</taxon>
        <taxon>Mollusca</taxon>
        <taxon>Gastropoda</taxon>
        <taxon>Caenogastropoda</taxon>
        <taxon>Littorinimorpha</taxon>
        <taxon>Littorinoidea</taxon>
        <taxon>Littorinidae</taxon>
        <taxon>Littorina</taxon>
    </lineage>
</organism>
<proteinExistence type="predicted"/>
<dbReference type="EMBL" id="JBAMIC010003576">
    <property type="protein sequence ID" value="KAK7088943.1"/>
    <property type="molecule type" value="Genomic_DNA"/>
</dbReference>
<reference evidence="2 3" key="1">
    <citation type="submission" date="2024-02" db="EMBL/GenBank/DDBJ databases">
        <title>Chromosome-scale genome assembly of the rough periwinkle Littorina saxatilis.</title>
        <authorList>
            <person name="De Jode A."/>
            <person name="Faria R."/>
            <person name="Formenti G."/>
            <person name="Sims Y."/>
            <person name="Smith T.P."/>
            <person name="Tracey A."/>
            <person name="Wood J.M.D."/>
            <person name="Zagrodzka Z.B."/>
            <person name="Johannesson K."/>
            <person name="Butlin R.K."/>
            <person name="Leder E.H."/>
        </authorList>
    </citation>
    <scope>NUCLEOTIDE SEQUENCE [LARGE SCALE GENOMIC DNA]</scope>
    <source>
        <strain evidence="2">Snail1</strain>
        <tissue evidence="2">Muscle</tissue>
    </source>
</reference>
<feature type="chain" id="PRO_5042970868" description="Secreted protein" evidence="1">
    <location>
        <begin position="23"/>
        <end position="105"/>
    </location>
</feature>
<feature type="signal peptide" evidence="1">
    <location>
        <begin position="1"/>
        <end position="22"/>
    </location>
</feature>
<sequence>MRMERLMILLVVVAVTLSTVLSCPLDETAMEKEIRMCTVARLASAGQNIAEHQGRAGQCLAIPHLLKCIDTAMTGCEGVPYVEAERAEVDAGVQSLNAVYQQMCV</sequence>
<gene>
    <name evidence="2" type="ORF">V1264_024348</name>
</gene>
<evidence type="ECO:0000313" key="2">
    <source>
        <dbReference type="EMBL" id="KAK7088943.1"/>
    </source>
</evidence>
<name>A0AAN9AL57_9CAEN</name>
<accession>A0AAN9AL57</accession>
<protein>
    <recommendedName>
        <fullName evidence="4">Secreted protein</fullName>
    </recommendedName>
</protein>
<dbReference type="Proteomes" id="UP001374579">
    <property type="component" value="Unassembled WGS sequence"/>
</dbReference>
<evidence type="ECO:0000256" key="1">
    <source>
        <dbReference type="SAM" id="SignalP"/>
    </source>
</evidence>
<keyword evidence="3" id="KW-1185">Reference proteome</keyword>
<evidence type="ECO:0008006" key="4">
    <source>
        <dbReference type="Google" id="ProtNLM"/>
    </source>
</evidence>